<organism evidence="2 3">
    <name type="scientific">Methylopila jiangsuensis</name>
    <dbReference type="NCBI Taxonomy" id="586230"/>
    <lineage>
        <taxon>Bacteria</taxon>
        <taxon>Pseudomonadati</taxon>
        <taxon>Pseudomonadota</taxon>
        <taxon>Alphaproteobacteria</taxon>
        <taxon>Hyphomicrobiales</taxon>
        <taxon>Methylopilaceae</taxon>
        <taxon>Methylopila</taxon>
    </lineage>
</organism>
<evidence type="ECO:0008006" key="4">
    <source>
        <dbReference type="Google" id="ProtNLM"/>
    </source>
</evidence>
<dbReference type="PROSITE" id="PS01314">
    <property type="entry name" value="UPF0047"/>
    <property type="match status" value="1"/>
</dbReference>
<evidence type="ECO:0000256" key="1">
    <source>
        <dbReference type="ARBA" id="ARBA00005534"/>
    </source>
</evidence>
<dbReference type="NCBIfam" id="TIGR00149">
    <property type="entry name" value="TIGR00149_YjbQ"/>
    <property type="match status" value="1"/>
</dbReference>
<dbReference type="InterPro" id="IPR001602">
    <property type="entry name" value="UPF0047_YjbQ-like"/>
</dbReference>
<protein>
    <recommendedName>
        <fullName evidence="4">Secondary thiamine-phosphate synthase enzyme</fullName>
    </recommendedName>
</protein>
<dbReference type="PIRSF" id="PIRSF004681">
    <property type="entry name" value="UCP004681"/>
    <property type="match status" value="1"/>
</dbReference>
<dbReference type="Gene3D" id="2.60.120.460">
    <property type="entry name" value="YjbQ-like"/>
    <property type="match status" value="1"/>
</dbReference>
<dbReference type="SUPFAM" id="SSF111038">
    <property type="entry name" value="YjbQ-like"/>
    <property type="match status" value="1"/>
</dbReference>
<dbReference type="Proteomes" id="UP001143364">
    <property type="component" value="Unassembled WGS sequence"/>
</dbReference>
<dbReference type="RefSeq" id="WP_271204845.1">
    <property type="nucleotide sequence ID" value="NZ_BSFK01000010.1"/>
</dbReference>
<accession>A0A9W6N3G4</accession>
<proteinExistence type="inferred from homology"/>
<dbReference type="PANTHER" id="PTHR30615:SF8">
    <property type="entry name" value="UPF0047 PROTEIN C4A8.02C"/>
    <property type="match status" value="1"/>
</dbReference>
<dbReference type="PANTHER" id="PTHR30615">
    <property type="entry name" value="UNCHARACTERIZED PROTEIN YJBQ-RELATED"/>
    <property type="match status" value="1"/>
</dbReference>
<dbReference type="AlphaFoldDB" id="A0A9W6N3G4"/>
<dbReference type="Pfam" id="PF01894">
    <property type="entry name" value="YjbQ"/>
    <property type="match status" value="1"/>
</dbReference>
<dbReference type="InterPro" id="IPR035917">
    <property type="entry name" value="YjbQ-like_sf"/>
</dbReference>
<sequence>MPDIVAAGPAPHQILSRITVRTRGPGLTDLTARMAEALRAGGAGAGLATLFVRHTSASLTLQENASPEVRDDLVDALDRLAPRGAGWRHDLEGPDDMPAHIKTMLTGVSLSIPVAEGAALLGTWQAVYLMEHRDRPHEREVVLHFIGTCATPA</sequence>
<comment type="similarity">
    <text evidence="1">Belongs to the UPF0047 family.</text>
</comment>
<dbReference type="EMBL" id="BSFK01000010">
    <property type="protein sequence ID" value="GLK77004.1"/>
    <property type="molecule type" value="Genomic_DNA"/>
</dbReference>
<reference evidence="2" key="1">
    <citation type="journal article" date="2014" name="Int. J. Syst. Evol. Microbiol.">
        <title>Complete genome sequence of Corynebacterium casei LMG S-19264T (=DSM 44701T), isolated from a smear-ripened cheese.</title>
        <authorList>
            <consortium name="US DOE Joint Genome Institute (JGI-PGF)"/>
            <person name="Walter F."/>
            <person name="Albersmeier A."/>
            <person name="Kalinowski J."/>
            <person name="Ruckert C."/>
        </authorList>
    </citation>
    <scope>NUCLEOTIDE SEQUENCE</scope>
    <source>
        <strain evidence="2">VKM B-2555</strain>
    </source>
</reference>
<keyword evidence="3" id="KW-1185">Reference proteome</keyword>
<evidence type="ECO:0000313" key="2">
    <source>
        <dbReference type="EMBL" id="GLK77004.1"/>
    </source>
</evidence>
<reference evidence="2" key="2">
    <citation type="submission" date="2023-01" db="EMBL/GenBank/DDBJ databases">
        <authorList>
            <person name="Sun Q."/>
            <person name="Evtushenko L."/>
        </authorList>
    </citation>
    <scope>NUCLEOTIDE SEQUENCE</scope>
    <source>
        <strain evidence="2">VKM B-2555</strain>
    </source>
</reference>
<name>A0A9W6N3G4_9HYPH</name>
<gene>
    <name evidence="2" type="ORF">GCM10008171_22580</name>
</gene>
<comment type="caution">
    <text evidence="2">The sequence shown here is derived from an EMBL/GenBank/DDBJ whole genome shotgun (WGS) entry which is preliminary data.</text>
</comment>
<evidence type="ECO:0000313" key="3">
    <source>
        <dbReference type="Proteomes" id="UP001143364"/>
    </source>
</evidence>